<keyword evidence="6" id="KW-1185">Reference proteome</keyword>
<feature type="domain" description="DDT" evidence="4">
    <location>
        <begin position="12"/>
        <end position="73"/>
    </location>
</feature>
<feature type="region of interest" description="Disordered" evidence="3">
    <location>
        <begin position="136"/>
        <end position="173"/>
    </location>
</feature>
<dbReference type="GO" id="GO:0042393">
    <property type="term" value="F:histone binding"/>
    <property type="evidence" value="ECO:0007669"/>
    <property type="project" value="TreeGrafter"/>
</dbReference>
<evidence type="ECO:0000259" key="4">
    <source>
        <dbReference type="PROSITE" id="PS50827"/>
    </source>
</evidence>
<reference evidence="5 6" key="1">
    <citation type="submission" date="2021-06" db="EMBL/GenBank/DDBJ databases">
        <authorList>
            <person name="Palmer J.M."/>
        </authorList>
    </citation>
    <scope>NUCLEOTIDE SEQUENCE [LARGE SCALE GENOMIC DNA]</scope>
    <source>
        <strain evidence="5 6">MEX-2019</strain>
        <tissue evidence="5">Muscle</tissue>
    </source>
</reference>
<evidence type="ECO:0000256" key="1">
    <source>
        <dbReference type="ARBA" id="ARBA00004123"/>
    </source>
</evidence>
<dbReference type="GO" id="GO:0045892">
    <property type="term" value="P:negative regulation of DNA-templated transcription"/>
    <property type="evidence" value="ECO:0007669"/>
    <property type="project" value="TreeGrafter"/>
</dbReference>
<dbReference type="InterPro" id="IPR028938">
    <property type="entry name" value="Rsf1-like"/>
</dbReference>
<dbReference type="AlphaFoldDB" id="A0AAV9RIA6"/>
<evidence type="ECO:0000256" key="3">
    <source>
        <dbReference type="SAM" id="MobiDB-lite"/>
    </source>
</evidence>
<evidence type="ECO:0000313" key="5">
    <source>
        <dbReference type="EMBL" id="KAK5608632.1"/>
    </source>
</evidence>
<dbReference type="GO" id="GO:0031213">
    <property type="term" value="C:RSF complex"/>
    <property type="evidence" value="ECO:0007669"/>
    <property type="project" value="InterPro"/>
</dbReference>
<accession>A0AAV9RIA6</accession>
<organism evidence="5 6">
    <name type="scientific">Crenichthys baileyi</name>
    <name type="common">White River springfish</name>
    <dbReference type="NCBI Taxonomy" id="28760"/>
    <lineage>
        <taxon>Eukaryota</taxon>
        <taxon>Metazoa</taxon>
        <taxon>Chordata</taxon>
        <taxon>Craniata</taxon>
        <taxon>Vertebrata</taxon>
        <taxon>Euteleostomi</taxon>
        <taxon>Actinopterygii</taxon>
        <taxon>Neopterygii</taxon>
        <taxon>Teleostei</taxon>
        <taxon>Neoteleostei</taxon>
        <taxon>Acanthomorphata</taxon>
        <taxon>Ovalentaria</taxon>
        <taxon>Atherinomorphae</taxon>
        <taxon>Cyprinodontiformes</taxon>
        <taxon>Goodeidae</taxon>
        <taxon>Crenichthys</taxon>
    </lineage>
</organism>
<keyword evidence="2" id="KW-0539">Nucleus</keyword>
<dbReference type="PANTHER" id="PTHR14296">
    <property type="entry name" value="REMODELING AND SPACING FACTOR 1"/>
    <property type="match status" value="1"/>
</dbReference>
<dbReference type="PROSITE" id="PS50827">
    <property type="entry name" value="DDT"/>
    <property type="match status" value="1"/>
</dbReference>
<protein>
    <recommendedName>
        <fullName evidence="4">DDT domain-containing protein</fullName>
    </recommendedName>
</protein>
<dbReference type="EMBL" id="JAHHUM010001795">
    <property type="protein sequence ID" value="KAK5608632.1"/>
    <property type="molecule type" value="Genomic_DNA"/>
</dbReference>
<dbReference type="InterPro" id="IPR018501">
    <property type="entry name" value="DDT_dom"/>
</dbReference>
<dbReference type="Pfam" id="PF02791">
    <property type="entry name" value="DDT"/>
    <property type="match status" value="1"/>
</dbReference>
<dbReference type="PANTHER" id="PTHR14296:SF18">
    <property type="entry name" value="REMODELING AND SPACING FACTOR 1 ISOFORM X1"/>
    <property type="match status" value="1"/>
</dbReference>
<gene>
    <name evidence="5" type="ORF">CRENBAI_022871</name>
</gene>
<proteinExistence type="predicted"/>
<name>A0AAV9RIA6_9TELE</name>
<evidence type="ECO:0000256" key="2">
    <source>
        <dbReference type="ARBA" id="ARBA00023242"/>
    </source>
</evidence>
<comment type="caution">
    <text evidence="5">The sequence shown here is derived from an EMBL/GenBank/DDBJ whole genome shotgun (WGS) entry which is preliminary data.</text>
</comment>
<dbReference type="Proteomes" id="UP001311232">
    <property type="component" value="Unassembled WGS sequence"/>
</dbReference>
<sequence>MAASAATASSPPGLCPNYAVICSFLERYGALLDLPELTFPQLERYLQDTSSVPKLLVDLHVKLLRKIGKSVSADRWEKYLAKELFLRYCLSGTVSEGPVSEGPVSEGTCLREPCLREPCLREPCLRDSLSVIVSEGPVSEGPVSEGPVSEGPVSEGPVSEGPVSEGQSLGYRV</sequence>
<evidence type="ECO:0000313" key="6">
    <source>
        <dbReference type="Proteomes" id="UP001311232"/>
    </source>
</evidence>
<comment type="subcellular location">
    <subcellularLocation>
        <location evidence="1">Nucleus</location>
    </subcellularLocation>
</comment>